<dbReference type="PROSITE" id="PS00198">
    <property type="entry name" value="4FE4S_FER_1"/>
    <property type="match status" value="1"/>
</dbReference>
<dbReference type="GO" id="GO:0009055">
    <property type="term" value="F:electron transfer activity"/>
    <property type="evidence" value="ECO:0007669"/>
    <property type="project" value="UniProtKB-UniRule"/>
</dbReference>
<dbReference type="InterPro" id="IPR017896">
    <property type="entry name" value="4Fe4S_Fe-S-bd"/>
</dbReference>
<feature type="domain" description="4Fe-4S ferredoxin-type" evidence="10">
    <location>
        <begin position="37"/>
        <end position="66"/>
    </location>
</feature>
<keyword evidence="5 9" id="KW-0479">Metal-binding</keyword>
<dbReference type="PROSITE" id="PS51379">
    <property type="entry name" value="4FE4S_FER_2"/>
    <property type="match status" value="1"/>
</dbReference>
<protein>
    <recommendedName>
        <fullName evidence="9">Ferredoxin</fullName>
    </recommendedName>
</protein>
<reference evidence="11 12" key="1">
    <citation type="submission" date="2019-07" db="EMBL/GenBank/DDBJ databases">
        <title>Whole genome shotgun sequence of Meiothermus hypogaeus NBRC 106114.</title>
        <authorList>
            <person name="Hosoyama A."/>
            <person name="Uohara A."/>
            <person name="Ohji S."/>
            <person name="Ichikawa N."/>
        </authorList>
    </citation>
    <scope>NUCLEOTIDE SEQUENCE [LARGE SCALE GENOMIC DNA]</scope>
    <source>
        <strain evidence="11 12">NBRC 106114</strain>
    </source>
</reference>
<keyword evidence="7 9" id="KW-0408">Iron</keyword>
<organism evidence="11 12">
    <name type="scientific">Meiothermus hypogaeus NBRC 106114</name>
    <dbReference type="NCBI Taxonomy" id="1227553"/>
    <lineage>
        <taxon>Bacteria</taxon>
        <taxon>Thermotogati</taxon>
        <taxon>Deinococcota</taxon>
        <taxon>Deinococci</taxon>
        <taxon>Thermales</taxon>
        <taxon>Thermaceae</taxon>
        <taxon>Meiothermus</taxon>
    </lineage>
</organism>
<gene>
    <name evidence="11" type="ORF">MHY01S_26100</name>
</gene>
<dbReference type="GO" id="GO:0046872">
    <property type="term" value="F:metal ion binding"/>
    <property type="evidence" value="ECO:0007669"/>
    <property type="project" value="UniProtKB-UniRule"/>
</dbReference>
<dbReference type="InterPro" id="IPR017900">
    <property type="entry name" value="4Fe4S_Fe_S_CS"/>
</dbReference>
<comment type="cofactor">
    <cofactor evidence="2 9">
        <name>[4Fe-4S] cluster</name>
        <dbReference type="ChEBI" id="CHEBI:49883"/>
    </cofactor>
</comment>
<comment type="caution">
    <text evidence="11">The sequence shown here is derived from an EMBL/GenBank/DDBJ whole genome shotgun (WGS) entry which is preliminary data.</text>
</comment>
<dbReference type="RefSeq" id="WP_119341140.1">
    <property type="nucleotide sequence ID" value="NZ_BJXL01000101.1"/>
</dbReference>
<dbReference type="Proteomes" id="UP000321197">
    <property type="component" value="Unassembled WGS sequence"/>
</dbReference>
<dbReference type="PANTHER" id="PTHR42859">
    <property type="entry name" value="OXIDOREDUCTASE"/>
    <property type="match status" value="1"/>
</dbReference>
<evidence type="ECO:0000259" key="10">
    <source>
        <dbReference type="PROSITE" id="PS51379"/>
    </source>
</evidence>
<dbReference type="GO" id="GO:0051539">
    <property type="term" value="F:4 iron, 4 sulfur cluster binding"/>
    <property type="evidence" value="ECO:0007669"/>
    <property type="project" value="UniProtKB-UniRule"/>
</dbReference>
<name>A0A511R4B6_9DEIN</name>
<keyword evidence="3 9" id="KW-0813">Transport</keyword>
<dbReference type="Gene3D" id="3.30.70.20">
    <property type="match status" value="1"/>
</dbReference>
<dbReference type="SUPFAM" id="SSF54862">
    <property type="entry name" value="4Fe-4S ferredoxins"/>
    <property type="match status" value="1"/>
</dbReference>
<evidence type="ECO:0000256" key="5">
    <source>
        <dbReference type="ARBA" id="ARBA00022723"/>
    </source>
</evidence>
<dbReference type="AlphaFoldDB" id="A0A511R4B6"/>
<comment type="cofactor">
    <cofactor evidence="1">
        <name>[3Fe-4S] cluster</name>
        <dbReference type="ChEBI" id="CHEBI:21137"/>
    </cofactor>
</comment>
<evidence type="ECO:0000256" key="7">
    <source>
        <dbReference type="ARBA" id="ARBA00023004"/>
    </source>
</evidence>
<keyword evidence="6 9" id="KW-0249">Electron transport</keyword>
<comment type="function">
    <text evidence="9">Ferredoxins are iron-sulfur proteins that transfer electrons in a wide variety of metabolic reactions.</text>
</comment>
<evidence type="ECO:0000256" key="4">
    <source>
        <dbReference type="ARBA" id="ARBA00022485"/>
    </source>
</evidence>
<dbReference type="PANTHER" id="PTHR42859:SF2">
    <property type="entry name" value="FERREDOXIN"/>
    <property type="match status" value="1"/>
</dbReference>
<evidence type="ECO:0000256" key="3">
    <source>
        <dbReference type="ARBA" id="ARBA00022448"/>
    </source>
</evidence>
<dbReference type="InterPro" id="IPR000813">
    <property type="entry name" value="7Fe_ferredoxin"/>
</dbReference>
<proteinExistence type="predicted"/>
<evidence type="ECO:0000256" key="9">
    <source>
        <dbReference type="RuleBase" id="RU365098"/>
    </source>
</evidence>
<evidence type="ECO:0000256" key="2">
    <source>
        <dbReference type="ARBA" id="ARBA00001966"/>
    </source>
</evidence>
<sequence length="101" mass="11283">MAHVICEPCVGAKHRDCIAVCPVDCIHPKLEEDQGEVMLFINPDECIDCGACVPACPVAAIFIEQDVPPQWQGYIEKNRDYFALDRASFQAKWGIHGEIRP</sequence>
<evidence type="ECO:0000256" key="6">
    <source>
        <dbReference type="ARBA" id="ARBA00022982"/>
    </source>
</evidence>
<keyword evidence="4 9" id="KW-0004">4Fe-4S</keyword>
<dbReference type="InterPro" id="IPR050294">
    <property type="entry name" value="RnfB_subfamily"/>
</dbReference>
<keyword evidence="8 9" id="KW-0411">Iron-sulfur</keyword>
<evidence type="ECO:0000256" key="8">
    <source>
        <dbReference type="ARBA" id="ARBA00023014"/>
    </source>
</evidence>
<evidence type="ECO:0000313" key="12">
    <source>
        <dbReference type="Proteomes" id="UP000321197"/>
    </source>
</evidence>
<dbReference type="PRINTS" id="PR00354">
    <property type="entry name" value="7FE8SFRDOXIN"/>
</dbReference>
<evidence type="ECO:0000313" key="11">
    <source>
        <dbReference type="EMBL" id="GEM84444.1"/>
    </source>
</evidence>
<accession>A0A511R4B6</accession>
<dbReference type="EMBL" id="BJXL01000101">
    <property type="protein sequence ID" value="GEM84444.1"/>
    <property type="molecule type" value="Genomic_DNA"/>
</dbReference>
<evidence type="ECO:0000256" key="1">
    <source>
        <dbReference type="ARBA" id="ARBA00001927"/>
    </source>
</evidence>
<dbReference type="Pfam" id="PF00037">
    <property type="entry name" value="Fer4"/>
    <property type="match status" value="1"/>
</dbReference>
<dbReference type="OrthoDB" id="9803397at2"/>